<dbReference type="STRING" id="387005.A0A183HWE1"/>
<dbReference type="WBParaSite" id="OFLC_0001180301-mRNA-1">
    <property type="protein sequence ID" value="OFLC_0001180301-mRNA-1"/>
    <property type="gene ID" value="OFLC_0001180301"/>
</dbReference>
<feature type="compositionally biased region" description="Polar residues" evidence="1">
    <location>
        <begin position="22"/>
        <end position="35"/>
    </location>
</feature>
<dbReference type="AlphaFoldDB" id="A0A183HWE1"/>
<gene>
    <name evidence="2" type="ORF">OFLC_LOCUS11795</name>
</gene>
<feature type="region of interest" description="Disordered" evidence="1">
    <location>
        <begin position="1"/>
        <end position="41"/>
    </location>
</feature>
<dbReference type="EMBL" id="UZAJ01017534">
    <property type="protein sequence ID" value="VDO79312.1"/>
    <property type="molecule type" value="Genomic_DNA"/>
</dbReference>
<reference evidence="2 3" key="2">
    <citation type="submission" date="2018-11" db="EMBL/GenBank/DDBJ databases">
        <authorList>
            <consortium name="Pathogen Informatics"/>
        </authorList>
    </citation>
    <scope>NUCLEOTIDE SEQUENCE [LARGE SCALE GENOMIC DNA]</scope>
</reference>
<keyword evidence="3" id="KW-1185">Reference proteome</keyword>
<organism evidence="4">
    <name type="scientific">Onchocerca flexuosa</name>
    <dbReference type="NCBI Taxonomy" id="387005"/>
    <lineage>
        <taxon>Eukaryota</taxon>
        <taxon>Metazoa</taxon>
        <taxon>Ecdysozoa</taxon>
        <taxon>Nematoda</taxon>
        <taxon>Chromadorea</taxon>
        <taxon>Rhabditida</taxon>
        <taxon>Spirurina</taxon>
        <taxon>Spiruromorpha</taxon>
        <taxon>Filarioidea</taxon>
        <taxon>Onchocercidae</taxon>
        <taxon>Onchocerca</taxon>
    </lineage>
</organism>
<reference evidence="4" key="1">
    <citation type="submission" date="2016-06" db="UniProtKB">
        <authorList>
            <consortium name="WormBaseParasite"/>
        </authorList>
    </citation>
    <scope>IDENTIFICATION</scope>
</reference>
<evidence type="ECO:0000313" key="3">
    <source>
        <dbReference type="Proteomes" id="UP000267606"/>
    </source>
</evidence>
<accession>A0A183HWE1</accession>
<dbReference type="Proteomes" id="UP000267606">
    <property type="component" value="Unassembled WGS sequence"/>
</dbReference>
<sequence>MSYLLPLSSCSSPGWNDPPAILNSTKTSSSPNTGVLANRHRRPVHPSIQVLLSVSSNLGLKITCSEIE</sequence>
<feature type="compositionally biased region" description="Low complexity" evidence="1">
    <location>
        <begin position="1"/>
        <end position="13"/>
    </location>
</feature>
<name>A0A183HWE1_9BILA</name>
<protein>
    <submittedName>
        <fullName evidence="4">Ovule protein</fullName>
    </submittedName>
</protein>
<evidence type="ECO:0000256" key="1">
    <source>
        <dbReference type="SAM" id="MobiDB-lite"/>
    </source>
</evidence>
<proteinExistence type="predicted"/>
<evidence type="ECO:0000313" key="4">
    <source>
        <dbReference type="WBParaSite" id="OFLC_0001180301-mRNA-1"/>
    </source>
</evidence>
<evidence type="ECO:0000313" key="2">
    <source>
        <dbReference type="EMBL" id="VDO79312.1"/>
    </source>
</evidence>